<protein>
    <submittedName>
        <fullName evidence="1">Uncharacterized protein</fullName>
    </submittedName>
</protein>
<name>A0A9P0ERQ3_9HYPO</name>
<accession>A0A9P0ERQ3</accession>
<organism evidence="1 2">
    <name type="scientific">Clonostachys solani</name>
    <dbReference type="NCBI Taxonomy" id="160281"/>
    <lineage>
        <taxon>Eukaryota</taxon>
        <taxon>Fungi</taxon>
        <taxon>Dikarya</taxon>
        <taxon>Ascomycota</taxon>
        <taxon>Pezizomycotina</taxon>
        <taxon>Sordariomycetes</taxon>
        <taxon>Hypocreomycetidae</taxon>
        <taxon>Hypocreales</taxon>
        <taxon>Bionectriaceae</taxon>
        <taxon>Clonostachys</taxon>
    </lineage>
</organism>
<proteinExistence type="predicted"/>
<dbReference type="EMBL" id="CABFOC020000082">
    <property type="protein sequence ID" value="CAH0058539.1"/>
    <property type="molecule type" value="Genomic_DNA"/>
</dbReference>
<gene>
    <name evidence="1" type="ORF">CSOL1703_00009022</name>
</gene>
<keyword evidence="2" id="KW-1185">Reference proteome</keyword>
<evidence type="ECO:0000313" key="1">
    <source>
        <dbReference type="EMBL" id="CAH0058539.1"/>
    </source>
</evidence>
<reference evidence="2" key="1">
    <citation type="submission" date="2019-06" db="EMBL/GenBank/DDBJ databases">
        <authorList>
            <person name="Broberg M."/>
        </authorList>
    </citation>
    <scope>NUCLEOTIDE SEQUENCE [LARGE SCALE GENOMIC DNA]</scope>
</reference>
<dbReference type="Proteomes" id="UP000775872">
    <property type="component" value="Unassembled WGS sequence"/>
</dbReference>
<evidence type="ECO:0000313" key="2">
    <source>
        <dbReference type="Proteomes" id="UP000775872"/>
    </source>
</evidence>
<comment type="caution">
    <text evidence="1">The sequence shown here is derived from an EMBL/GenBank/DDBJ whole genome shotgun (WGS) entry which is preliminary data.</text>
</comment>
<dbReference type="AlphaFoldDB" id="A0A9P0ERQ3"/>
<sequence>MSFSLTPFCGLQDRNVILIQRLELSNGHLREYACDQSKNCSKCGFECPNLELRMAIERHHTKGAAYLLVAVPRGNVKESYLGIAHT</sequence>
<reference evidence="1 2" key="2">
    <citation type="submission" date="2021-10" db="EMBL/GenBank/DDBJ databases">
        <authorList>
            <person name="Piombo E."/>
        </authorList>
    </citation>
    <scope>NUCLEOTIDE SEQUENCE [LARGE SCALE GENOMIC DNA]</scope>
</reference>